<dbReference type="EMBL" id="NHZO01000097">
    <property type="protein sequence ID" value="PHQ52113.1"/>
    <property type="molecule type" value="Genomic_DNA"/>
</dbReference>
<keyword evidence="3" id="KW-1185">Reference proteome</keyword>
<evidence type="ECO:0000256" key="1">
    <source>
        <dbReference type="SAM" id="SignalP"/>
    </source>
</evidence>
<proteinExistence type="predicted"/>
<gene>
    <name evidence="2" type="ORF">BLA24_09325</name>
</gene>
<sequence length="103" mass="11168">MRHPLAALGAVLLAGVLTLFAPLGARAATGTFSYFTDRGVTAHELANPVDGRCYPVGYAHGVTGNETDRDAYLYDTPDCRGAAAYFPKGFYRLETFQSVVFMR</sequence>
<name>A0A2G1XLJ4_STRCJ</name>
<evidence type="ECO:0000313" key="2">
    <source>
        <dbReference type="EMBL" id="PHQ52113.1"/>
    </source>
</evidence>
<dbReference type="OrthoDB" id="4337805at2"/>
<dbReference type="Proteomes" id="UP000222531">
    <property type="component" value="Unassembled WGS sequence"/>
</dbReference>
<keyword evidence="1" id="KW-0732">Signal</keyword>
<organism evidence="2 3">
    <name type="scientific">Streptomyces cinnamoneus</name>
    <name type="common">Streptoverticillium cinnamoneum</name>
    <dbReference type="NCBI Taxonomy" id="53446"/>
    <lineage>
        <taxon>Bacteria</taxon>
        <taxon>Bacillati</taxon>
        <taxon>Actinomycetota</taxon>
        <taxon>Actinomycetes</taxon>
        <taxon>Kitasatosporales</taxon>
        <taxon>Streptomycetaceae</taxon>
        <taxon>Streptomyces</taxon>
        <taxon>Streptomyces cinnamoneus group</taxon>
    </lineage>
</organism>
<dbReference type="AlphaFoldDB" id="A0A2G1XLJ4"/>
<accession>A0A2G1XLJ4</accession>
<dbReference type="RefSeq" id="WP_099198672.1">
    <property type="nucleotide sequence ID" value="NZ_JBIRXA010000008.1"/>
</dbReference>
<feature type="chain" id="PRO_5044381042" evidence="1">
    <location>
        <begin position="28"/>
        <end position="103"/>
    </location>
</feature>
<feature type="signal peptide" evidence="1">
    <location>
        <begin position="1"/>
        <end position="27"/>
    </location>
</feature>
<comment type="caution">
    <text evidence="2">The sequence shown here is derived from an EMBL/GenBank/DDBJ whole genome shotgun (WGS) entry which is preliminary data.</text>
</comment>
<reference evidence="2 3" key="1">
    <citation type="journal article" date="2017" name="Biochemistry">
        <title>Identification of the Biosynthetic Pathway for the Antibiotic Bicyclomycin.</title>
        <authorList>
            <person name="Patteson J."/>
            <person name="Cai W."/>
            <person name="Johnson R.A."/>
            <person name="Santa Maria K."/>
            <person name="Li B."/>
        </authorList>
    </citation>
    <scope>NUCLEOTIDE SEQUENCE [LARGE SCALE GENOMIC DNA]</scope>
    <source>
        <strain evidence="2 3">ATCC 21532</strain>
    </source>
</reference>
<protein>
    <submittedName>
        <fullName evidence="2">Uncharacterized protein</fullName>
    </submittedName>
</protein>
<evidence type="ECO:0000313" key="3">
    <source>
        <dbReference type="Proteomes" id="UP000222531"/>
    </source>
</evidence>